<dbReference type="InterPro" id="IPR029063">
    <property type="entry name" value="SAM-dependent_MTases_sf"/>
</dbReference>
<dbReference type="GO" id="GO:0006596">
    <property type="term" value="P:polyamine biosynthetic process"/>
    <property type="evidence" value="ECO:0007669"/>
    <property type="project" value="UniProtKB-KW"/>
</dbReference>
<gene>
    <name evidence="2" type="primary">Mo04230</name>
    <name evidence="2" type="ORF">E5Q_04230</name>
</gene>
<keyword evidence="3" id="KW-1185">Reference proteome</keyword>
<sequence>MRCDHSLLGGVWINTDGPSGPESVYATFILQEAIRFVERSAKHDESPRALLIGLGAGISARALHVHGLNTTIVEIDPAIYRYAQEYFGLPSPRGGAHIQDARQYLTQHAARQAEPYDYIIHDVFTGGSVPSSLFTAEHWREIKGALRKDGILAVNFVGHLTSPGTRAVLHTILASFQHCKAFADGSASSADDVQNMVIFCSPSRPITLRPLHDSDSLSSPLRHRVFESMQDNDIDLRSISEYAPVLLTDKDTSALDVEQSLSSVEHWHVMRRVLPARAWERY</sequence>
<dbReference type="InParanoid" id="G7E3Z2"/>
<reference evidence="2 3" key="1">
    <citation type="journal article" date="2011" name="J. Gen. Appl. Microbiol.">
        <title>Draft genome sequencing of the enigmatic basidiomycete Mixia osmundae.</title>
        <authorList>
            <person name="Nishida H."/>
            <person name="Nagatsuka Y."/>
            <person name="Sugiyama J."/>
        </authorList>
    </citation>
    <scope>NUCLEOTIDE SEQUENCE [LARGE SCALE GENOMIC DNA]</scope>
    <source>
        <strain evidence="3">CBS 9802 / IAM 14324 / JCM 22182 / KY 12970</strain>
    </source>
</reference>
<evidence type="ECO:0000313" key="2">
    <source>
        <dbReference type="EMBL" id="GAA97552.1"/>
    </source>
</evidence>
<dbReference type="PANTHER" id="PTHR43317">
    <property type="entry name" value="THERMOSPERMINE SYNTHASE ACAULIS5"/>
    <property type="match status" value="1"/>
</dbReference>
<protein>
    <recommendedName>
        <fullName evidence="4">PABS domain-containing protein</fullName>
    </recommendedName>
</protein>
<dbReference type="OrthoDB" id="2016285at2759"/>
<dbReference type="HOGENOM" id="CLU_060151_0_0_1"/>
<dbReference type="AlphaFoldDB" id="G7E3Z2"/>
<keyword evidence="1" id="KW-0620">Polyamine biosynthesis</keyword>
<evidence type="ECO:0000313" key="3">
    <source>
        <dbReference type="Proteomes" id="UP000009131"/>
    </source>
</evidence>
<dbReference type="STRING" id="764103.G7E3Z2"/>
<accession>G7E3Z2</accession>
<dbReference type="NCBIfam" id="NF037959">
    <property type="entry name" value="MFS_SpdSyn"/>
    <property type="match status" value="1"/>
</dbReference>
<dbReference type="Pfam" id="PF01564">
    <property type="entry name" value="Spermine_synth"/>
    <property type="match status" value="1"/>
</dbReference>
<proteinExistence type="predicted"/>
<reference evidence="2 3" key="2">
    <citation type="journal article" date="2012" name="Open Biol.">
        <title>Characteristics of nucleosomes and linker DNA regions on the genome of the basidiomycete Mixia osmundae revealed by mono- and dinucleosome mapping.</title>
        <authorList>
            <person name="Nishida H."/>
            <person name="Kondo S."/>
            <person name="Matsumoto T."/>
            <person name="Suzuki Y."/>
            <person name="Yoshikawa H."/>
            <person name="Taylor T.D."/>
            <person name="Sugiyama J."/>
        </authorList>
    </citation>
    <scope>NUCLEOTIDE SEQUENCE [LARGE SCALE GENOMIC DNA]</scope>
    <source>
        <strain evidence="3">CBS 9802 / IAM 14324 / JCM 22182 / KY 12970</strain>
    </source>
</reference>
<dbReference type="Gene3D" id="3.40.50.150">
    <property type="entry name" value="Vaccinia Virus protein VP39"/>
    <property type="match status" value="1"/>
</dbReference>
<dbReference type="SUPFAM" id="SSF53335">
    <property type="entry name" value="S-adenosyl-L-methionine-dependent methyltransferases"/>
    <property type="match status" value="1"/>
</dbReference>
<evidence type="ECO:0000256" key="1">
    <source>
        <dbReference type="ARBA" id="ARBA00023115"/>
    </source>
</evidence>
<name>G7E3Z2_MIXOS</name>
<organism evidence="2 3">
    <name type="scientific">Mixia osmundae (strain CBS 9802 / IAM 14324 / JCM 22182 / KY 12970)</name>
    <dbReference type="NCBI Taxonomy" id="764103"/>
    <lineage>
        <taxon>Eukaryota</taxon>
        <taxon>Fungi</taxon>
        <taxon>Dikarya</taxon>
        <taxon>Basidiomycota</taxon>
        <taxon>Pucciniomycotina</taxon>
        <taxon>Mixiomycetes</taxon>
        <taxon>Mixiales</taxon>
        <taxon>Mixiaceae</taxon>
        <taxon>Mixia</taxon>
    </lineage>
</organism>
<dbReference type="eggNOG" id="ENOG502QTVA">
    <property type="taxonomic scope" value="Eukaryota"/>
</dbReference>
<dbReference type="EMBL" id="BABT02000126">
    <property type="protein sequence ID" value="GAA97552.1"/>
    <property type="molecule type" value="Genomic_DNA"/>
</dbReference>
<dbReference type="Proteomes" id="UP000009131">
    <property type="component" value="Unassembled WGS sequence"/>
</dbReference>
<comment type="caution">
    <text evidence="2">The sequence shown here is derived from an EMBL/GenBank/DDBJ whole genome shotgun (WGS) entry which is preliminary data.</text>
</comment>
<evidence type="ECO:0008006" key="4">
    <source>
        <dbReference type="Google" id="ProtNLM"/>
    </source>
</evidence>
<dbReference type="PANTHER" id="PTHR43317:SF1">
    <property type="entry name" value="THERMOSPERMINE SYNTHASE ACAULIS5"/>
    <property type="match status" value="1"/>
</dbReference>